<organism evidence="4 5">
    <name type="scientific">Candidatus Companilactobacillus pullicola</name>
    <dbReference type="NCBI Taxonomy" id="2838523"/>
    <lineage>
        <taxon>Bacteria</taxon>
        <taxon>Bacillati</taxon>
        <taxon>Bacillota</taxon>
        <taxon>Bacilli</taxon>
        <taxon>Lactobacillales</taxon>
        <taxon>Lactobacillaceae</taxon>
        <taxon>Companilactobacillus</taxon>
    </lineage>
</organism>
<dbReference type="PIRSF" id="PIRSF016838">
    <property type="entry name" value="PafC"/>
    <property type="match status" value="1"/>
</dbReference>
<dbReference type="EMBL" id="DXCM01000049">
    <property type="protein sequence ID" value="HIY92720.1"/>
    <property type="molecule type" value="Genomic_DNA"/>
</dbReference>
<dbReference type="Pfam" id="PF25583">
    <property type="entry name" value="WCX"/>
    <property type="match status" value="1"/>
</dbReference>
<comment type="caution">
    <text evidence="4">The sequence shown here is derived from an EMBL/GenBank/DDBJ whole genome shotgun (WGS) entry which is preliminary data.</text>
</comment>
<dbReference type="InterPro" id="IPR036390">
    <property type="entry name" value="WH_DNA-bd_sf"/>
</dbReference>
<dbReference type="Pfam" id="PF13280">
    <property type="entry name" value="WYL"/>
    <property type="match status" value="1"/>
</dbReference>
<dbReference type="InterPro" id="IPR013196">
    <property type="entry name" value="HTH_11"/>
</dbReference>
<sequence>MKSERLLQMLYLLLENEKIPTPKLAIKLGVSVRTVFRYVESLSQAGFPVYVLKGRNGGVALLPEFKLNNVLVDKDEQTNILASLQSMKTFNLSDDETLSKLSSIFKEDPISWIKIDPTAWSRNEDYKKDFAILRQAILQSQFIVFKYINAQNEISNRLVYPYYVVFKDHAWYLKGYSMERKASRTFKLVRMSNLRVSATPDNKEKPWLNNQDGQYHLDKMIKVKLLIDHTLKYRIYEEFSKNEVLEQDSGNFIVTTELEDDSWLMTYLISYGSHLRVIEPLSLKNKVKQEIKQMLKKY</sequence>
<feature type="domain" description="WYL" evidence="2">
    <location>
        <begin position="130"/>
        <end position="196"/>
    </location>
</feature>
<feature type="domain" description="WCX" evidence="3">
    <location>
        <begin position="221"/>
        <end position="295"/>
    </location>
</feature>
<protein>
    <submittedName>
        <fullName evidence="4">YafY family transcriptional regulator</fullName>
    </submittedName>
</protein>
<feature type="domain" description="Helix-turn-helix type 11" evidence="1">
    <location>
        <begin position="5"/>
        <end position="57"/>
    </location>
</feature>
<dbReference type="PANTHER" id="PTHR34580:SF1">
    <property type="entry name" value="PROTEIN PAFC"/>
    <property type="match status" value="1"/>
</dbReference>
<dbReference type="InterPro" id="IPR026881">
    <property type="entry name" value="WYL_dom"/>
</dbReference>
<evidence type="ECO:0000259" key="1">
    <source>
        <dbReference type="Pfam" id="PF08279"/>
    </source>
</evidence>
<proteinExistence type="predicted"/>
<accession>A0A9D1ZMZ7</accession>
<reference evidence="4" key="1">
    <citation type="journal article" date="2021" name="PeerJ">
        <title>Extensive microbial diversity within the chicken gut microbiome revealed by metagenomics and culture.</title>
        <authorList>
            <person name="Gilroy R."/>
            <person name="Ravi A."/>
            <person name="Getino M."/>
            <person name="Pursley I."/>
            <person name="Horton D.L."/>
            <person name="Alikhan N.F."/>
            <person name="Baker D."/>
            <person name="Gharbi K."/>
            <person name="Hall N."/>
            <person name="Watson M."/>
            <person name="Adriaenssens E.M."/>
            <person name="Foster-Nyarko E."/>
            <person name="Jarju S."/>
            <person name="Secka A."/>
            <person name="Antonio M."/>
            <person name="Oren A."/>
            <person name="Chaudhuri R.R."/>
            <person name="La Ragione R."/>
            <person name="Hildebrand F."/>
            <person name="Pallen M.J."/>
        </authorList>
    </citation>
    <scope>NUCLEOTIDE SEQUENCE</scope>
    <source>
        <strain evidence="4">3204</strain>
    </source>
</reference>
<dbReference type="InterPro" id="IPR028349">
    <property type="entry name" value="PafC-like"/>
</dbReference>
<evidence type="ECO:0000313" key="4">
    <source>
        <dbReference type="EMBL" id="HIY92720.1"/>
    </source>
</evidence>
<dbReference type="Gene3D" id="1.10.10.10">
    <property type="entry name" value="Winged helix-like DNA-binding domain superfamily/Winged helix DNA-binding domain"/>
    <property type="match status" value="1"/>
</dbReference>
<dbReference type="SUPFAM" id="SSF46785">
    <property type="entry name" value="Winged helix' DNA-binding domain"/>
    <property type="match status" value="1"/>
</dbReference>
<name>A0A9D1ZMZ7_9LACO</name>
<dbReference type="InterPro" id="IPR051534">
    <property type="entry name" value="CBASS_pafABC_assoc_protein"/>
</dbReference>
<dbReference type="AlphaFoldDB" id="A0A9D1ZMZ7"/>
<gene>
    <name evidence="4" type="ORF">H9820_07225</name>
</gene>
<dbReference type="Pfam" id="PF08279">
    <property type="entry name" value="HTH_11"/>
    <property type="match status" value="1"/>
</dbReference>
<dbReference type="InterPro" id="IPR057727">
    <property type="entry name" value="WCX_dom"/>
</dbReference>
<dbReference type="PROSITE" id="PS52050">
    <property type="entry name" value="WYL"/>
    <property type="match status" value="1"/>
</dbReference>
<dbReference type="PANTHER" id="PTHR34580">
    <property type="match status" value="1"/>
</dbReference>
<evidence type="ECO:0000313" key="5">
    <source>
        <dbReference type="Proteomes" id="UP000824013"/>
    </source>
</evidence>
<dbReference type="InterPro" id="IPR036388">
    <property type="entry name" value="WH-like_DNA-bd_sf"/>
</dbReference>
<evidence type="ECO:0000259" key="3">
    <source>
        <dbReference type="Pfam" id="PF25583"/>
    </source>
</evidence>
<evidence type="ECO:0000259" key="2">
    <source>
        <dbReference type="Pfam" id="PF13280"/>
    </source>
</evidence>
<reference evidence="4" key="2">
    <citation type="submission" date="2021-04" db="EMBL/GenBank/DDBJ databases">
        <authorList>
            <person name="Gilroy R."/>
        </authorList>
    </citation>
    <scope>NUCLEOTIDE SEQUENCE</scope>
    <source>
        <strain evidence="4">3204</strain>
    </source>
</reference>
<dbReference type="Proteomes" id="UP000824013">
    <property type="component" value="Unassembled WGS sequence"/>
</dbReference>